<protein>
    <recommendedName>
        <fullName evidence="1">Myb/SANT-like DNA-binding domain-containing protein</fullName>
    </recommendedName>
</protein>
<evidence type="ECO:0000313" key="3">
    <source>
        <dbReference type="Proteomes" id="UP000078492"/>
    </source>
</evidence>
<evidence type="ECO:0000313" key="2">
    <source>
        <dbReference type="EMBL" id="KYN15177.1"/>
    </source>
</evidence>
<accession>A0A151J0M9</accession>
<name>A0A151J0M9_9HYME</name>
<dbReference type="AlphaFoldDB" id="A0A151J0M9"/>
<reference evidence="2 3" key="1">
    <citation type="submission" date="2015-09" db="EMBL/GenBank/DDBJ databases">
        <title>Trachymyrmex cornetzi WGS genome.</title>
        <authorList>
            <person name="Nygaard S."/>
            <person name="Hu H."/>
            <person name="Boomsma J."/>
            <person name="Zhang G."/>
        </authorList>
    </citation>
    <scope>NUCLEOTIDE SEQUENCE [LARGE SCALE GENOMIC DNA]</scope>
    <source>
        <strain evidence="2">Tcor2-1</strain>
        <tissue evidence="2">Whole body</tissue>
    </source>
</reference>
<gene>
    <name evidence="2" type="ORF">ALC57_12606</name>
</gene>
<feature type="domain" description="Myb/SANT-like DNA-binding" evidence="1">
    <location>
        <begin position="2"/>
        <end position="86"/>
    </location>
</feature>
<dbReference type="EMBL" id="KQ980607">
    <property type="protein sequence ID" value="KYN15177.1"/>
    <property type="molecule type" value="Genomic_DNA"/>
</dbReference>
<dbReference type="Proteomes" id="UP000078492">
    <property type="component" value="Unassembled WGS sequence"/>
</dbReference>
<dbReference type="Pfam" id="PF13837">
    <property type="entry name" value="Myb_DNA-bind_4"/>
    <property type="match status" value="1"/>
</dbReference>
<dbReference type="PANTHER" id="PTHR47595:SF1">
    <property type="entry name" value="MYB_SANT-LIKE DNA-BINDING DOMAIN-CONTAINING PROTEIN"/>
    <property type="match status" value="1"/>
</dbReference>
<dbReference type="InterPro" id="IPR044822">
    <property type="entry name" value="Myb_DNA-bind_4"/>
</dbReference>
<dbReference type="PANTHER" id="PTHR47595">
    <property type="entry name" value="HEAT SHOCK 70 KDA PROTEIN 14"/>
    <property type="match status" value="1"/>
</dbReference>
<evidence type="ECO:0000259" key="1">
    <source>
        <dbReference type="Pfam" id="PF13837"/>
    </source>
</evidence>
<sequence length="122" mass="14088">MDASTKLFLSTYKEKVELLLNRKIKTRKIMWERIRKVMHSKGYNTTATQIENKYKSLERSFKNMVTNNKKTGRGRTTYPYQTELTELLGAKHNIEPLAVSGREDLIIRQDVTASTSASPVHL</sequence>
<organism evidence="2 3">
    <name type="scientific">Trachymyrmex cornetzi</name>
    <dbReference type="NCBI Taxonomy" id="471704"/>
    <lineage>
        <taxon>Eukaryota</taxon>
        <taxon>Metazoa</taxon>
        <taxon>Ecdysozoa</taxon>
        <taxon>Arthropoda</taxon>
        <taxon>Hexapoda</taxon>
        <taxon>Insecta</taxon>
        <taxon>Pterygota</taxon>
        <taxon>Neoptera</taxon>
        <taxon>Endopterygota</taxon>
        <taxon>Hymenoptera</taxon>
        <taxon>Apocrita</taxon>
        <taxon>Aculeata</taxon>
        <taxon>Formicoidea</taxon>
        <taxon>Formicidae</taxon>
        <taxon>Myrmicinae</taxon>
        <taxon>Trachymyrmex</taxon>
    </lineage>
</organism>
<keyword evidence="3" id="KW-1185">Reference proteome</keyword>
<proteinExistence type="predicted"/>
<dbReference type="Gene3D" id="1.10.10.60">
    <property type="entry name" value="Homeodomain-like"/>
    <property type="match status" value="1"/>
</dbReference>